<dbReference type="EMBL" id="BARW01025964">
    <property type="protein sequence ID" value="GAJ14249.1"/>
    <property type="molecule type" value="Genomic_DNA"/>
</dbReference>
<evidence type="ECO:0000313" key="1">
    <source>
        <dbReference type="EMBL" id="GAJ14249.1"/>
    </source>
</evidence>
<organism evidence="1">
    <name type="scientific">marine sediment metagenome</name>
    <dbReference type="NCBI Taxonomy" id="412755"/>
    <lineage>
        <taxon>unclassified sequences</taxon>
        <taxon>metagenomes</taxon>
        <taxon>ecological metagenomes</taxon>
    </lineage>
</organism>
<accession>X1U9T6</accession>
<reference evidence="1" key="1">
    <citation type="journal article" date="2014" name="Front. Microbiol.">
        <title>High frequency of phylogenetically diverse reductive dehalogenase-homologous genes in deep subseafloor sedimentary metagenomes.</title>
        <authorList>
            <person name="Kawai M."/>
            <person name="Futagami T."/>
            <person name="Toyoda A."/>
            <person name="Takaki Y."/>
            <person name="Nishi S."/>
            <person name="Hori S."/>
            <person name="Arai W."/>
            <person name="Tsubouchi T."/>
            <person name="Morono Y."/>
            <person name="Uchiyama I."/>
            <person name="Ito T."/>
            <person name="Fujiyama A."/>
            <person name="Inagaki F."/>
            <person name="Takami H."/>
        </authorList>
    </citation>
    <scope>NUCLEOTIDE SEQUENCE</scope>
    <source>
        <strain evidence="1">Expedition CK06-06</strain>
    </source>
</reference>
<proteinExistence type="predicted"/>
<sequence length="97" mass="10691">MKDKRKDKKYSLEQLHSAWGAGKVSGRSSTKIREANYAAALESVLNQIAEEIQMESIDKDVGLRLLMVAKAAFCKGEVVKADTIRIIPNQRVKATGS</sequence>
<comment type="caution">
    <text evidence="1">The sequence shown here is derived from an EMBL/GenBank/DDBJ whole genome shotgun (WGS) entry which is preliminary data.</text>
</comment>
<gene>
    <name evidence="1" type="ORF">S12H4_42431</name>
</gene>
<name>X1U9T6_9ZZZZ</name>
<protein>
    <submittedName>
        <fullName evidence="1">Uncharacterized protein</fullName>
    </submittedName>
</protein>
<dbReference type="AlphaFoldDB" id="X1U9T6"/>